<comment type="caution">
    <text evidence="7">The sequence shown here is derived from an EMBL/GenBank/DDBJ whole genome shotgun (WGS) entry which is preliminary data.</text>
</comment>
<evidence type="ECO:0000256" key="3">
    <source>
        <dbReference type="ARBA" id="ARBA00023270"/>
    </source>
</evidence>
<dbReference type="PANTHER" id="PTHR12128:SF66">
    <property type="entry name" value="4-HYDROXY-2-OXOGLUTARATE ALDOLASE, MITOCHONDRIAL"/>
    <property type="match status" value="1"/>
</dbReference>
<keyword evidence="2 4" id="KW-0456">Lyase</keyword>
<dbReference type="Proteomes" id="UP000243528">
    <property type="component" value="Unassembled WGS sequence"/>
</dbReference>
<gene>
    <name evidence="7" type="ORF">CLV30_101381</name>
</gene>
<feature type="active site" description="Schiff-base intermediate with substrate" evidence="5">
    <location>
        <position position="167"/>
    </location>
</feature>
<proteinExistence type="inferred from homology"/>
<dbReference type="InterPro" id="IPR013785">
    <property type="entry name" value="Aldolase_TIM"/>
</dbReference>
<dbReference type="RefSeq" id="WP_106535462.1">
    <property type="nucleotide sequence ID" value="NZ_ML142897.1"/>
</dbReference>
<dbReference type="GO" id="GO:0008840">
    <property type="term" value="F:4-hydroxy-tetrahydrodipicolinate synthase activity"/>
    <property type="evidence" value="ECO:0007669"/>
    <property type="project" value="TreeGrafter"/>
</dbReference>
<dbReference type="Pfam" id="PF00701">
    <property type="entry name" value="DHDPS"/>
    <property type="match status" value="1"/>
</dbReference>
<sequence length="298" mass="30021">MVSAADLSGVHVALATPVSDDGTTLDHEGLARLVDRAVTGGVRAVCPAGSTGEGPRLTRSARREVTSAVRGLVPAGTPVVPAPSAMTARDAIKEIAGLADAGADAVLLAPPSYYPMAPDEVTDHMLAVADAAAVPMVLYNIPGMTGVSLPADVVARLAAHERVVGVKDSSRDLEYLQSVLYAVGDTEFAVLTGSDTMLLASLVLGASGTIAASANLVPGLGRAVYDAVLAGELAAAGTAQRQLFDVIQACRAGTLPAGWKAALSLAGLCSAAPVAPAAPLDPGRRAALADRLRELHAI</sequence>
<comment type="similarity">
    <text evidence="1 4">Belongs to the DapA family.</text>
</comment>
<evidence type="ECO:0000256" key="2">
    <source>
        <dbReference type="ARBA" id="ARBA00023239"/>
    </source>
</evidence>
<dbReference type="PROSITE" id="PS00666">
    <property type="entry name" value="DHDPS_2"/>
    <property type="match status" value="1"/>
</dbReference>
<dbReference type="AlphaFoldDB" id="A0A2P8EG20"/>
<dbReference type="PIRSF" id="PIRSF001365">
    <property type="entry name" value="DHDPS"/>
    <property type="match status" value="1"/>
</dbReference>
<dbReference type="CDD" id="cd00408">
    <property type="entry name" value="DHDPS-like"/>
    <property type="match status" value="1"/>
</dbReference>
<dbReference type="InterPro" id="IPR002220">
    <property type="entry name" value="DapA-like"/>
</dbReference>
<evidence type="ECO:0000256" key="1">
    <source>
        <dbReference type="ARBA" id="ARBA00007592"/>
    </source>
</evidence>
<feature type="binding site" evidence="6">
    <location>
        <position position="210"/>
    </location>
    <ligand>
        <name>pyruvate</name>
        <dbReference type="ChEBI" id="CHEBI:15361"/>
    </ligand>
</feature>
<feature type="active site" description="Proton donor/acceptor" evidence="5">
    <location>
        <position position="139"/>
    </location>
</feature>
<evidence type="ECO:0000256" key="4">
    <source>
        <dbReference type="PIRNR" id="PIRNR001365"/>
    </source>
</evidence>
<reference evidence="7 8" key="1">
    <citation type="submission" date="2018-03" db="EMBL/GenBank/DDBJ databases">
        <title>Genomic Encyclopedia of Archaeal and Bacterial Type Strains, Phase II (KMG-II): from individual species to whole genera.</title>
        <authorList>
            <person name="Goeker M."/>
        </authorList>
    </citation>
    <scope>NUCLEOTIDE SEQUENCE [LARGE SCALE GENOMIC DNA]</scope>
    <source>
        <strain evidence="7 8">DSM 45211</strain>
    </source>
</reference>
<dbReference type="PRINTS" id="PR00146">
    <property type="entry name" value="DHPICSNTHASE"/>
</dbReference>
<evidence type="ECO:0000313" key="8">
    <source>
        <dbReference type="Proteomes" id="UP000243528"/>
    </source>
</evidence>
<name>A0A2P8EG20_9ACTN</name>
<dbReference type="Gene3D" id="3.20.20.70">
    <property type="entry name" value="Aldolase class I"/>
    <property type="match status" value="1"/>
</dbReference>
<evidence type="ECO:0000256" key="6">
    <source>
        <dbReference type="PIRSR" id="PIRSR001365-2"/>
    </source>
</evidence>
<dbReference type="SUPFAM" id="SSF51569">
    <property type="entry name" value="Aldolase"/>
    <property type="match status" value="1"/>
</dbReference>
<dbReference type="PANTHER" id="PTHR12128">
    <property type="entry name" value="DIHYDRODIPICOLINATE SYNTHASE"/>
    <property type="match status" value="1"/>
</dbReference>
<organism evidence="7 8">
    <name type="scientific">Haloactinopolyspora alba</name>
    <dbReference type="NCBI Taxonomy" id="648780"/>
    <lineage>
        <taxon>Bacteria</taxon>
        <taxon>Bacillati</taxon>
        <taxon>Actinomycetota</taxon>
        <taxon>Actinomycetes</taxon>
        <taxon>Jiangellales</taxon>
        <taxon>Jiangellaceae</taxon>
        <taxon>Haloactinopolyspora</taxon>
    </lineage>
</organism>
<keyword evidence="8" id="KW-1185">Reference proteome</keyword>
<evidence type="ECO:0000256" key="5">
    <source>
        <dbReference type="PIRSR" id="PIRSR001365-1"/>
    </source>
</evidence>
<feature type="binding site" evidence="6">
    <location>
        <position position="51"/>
    </location>
    <ligand>
        <name>pyruvate</name>
        <dbReference type="ChEBI" id="CHEBI:15361"/>
    </ligand>
</feature>
<dbReference type="OrthoDB" id="8995637at2"/>
<keyword evidence="3" id="KW-0704">Schiff base</keyword>
<dbReference type="GO" id="GO:0044281">
    <property type="term" value="P:small molecule metabolic process"/>
    <property type="evidence" value="ECO:0007669"/>
    <property type="project" value="UniProtKB-ARBA"/>
</dbReference>
<dbReference type="SMART" id="SM01130">
    <property type="entry name" value="DHDPS"/>
    <property type="match status" value="1"/>
</dbReference>
<protein>
    <submittedName>
        <fullName evidence="7">4-hydroxy-tetrahydrodipicolinate synthase</fullName>
    </submittedName>
</protein>
<dbReference type="EMBL" id="PYGE01000001">
    <property type="protein sequence ID" value="PSL08409.1"/>
    <property type="molecule type" value="Genomic_DNA"/>
</dbReference>
<evidence type="ECO:0000313" key="7">
    <source>
        <dbReference type="EMBL" id="PSL08409.1"/>
    </source>
</evidence>
<dbReference type="InterPro" id="IPR020625">
    <property type="entry name" value="Schiff_base-form_aldolases_AS"/>
</dbReference>
<accession>A0A2P8EG20</accession>